<dbReference type="InterPro" id="IPR049916">
    <property type="entry name" value="WDR72-like"/>
</dbReference>
<dbReference type="Proteomes" id="UP000789342">
    <property type="component" value="Unassembled WGS sequence"/>
</dbReference>
<evidence type="ECO:0000256" key="1">
    <source>
        <dbReference type="PROSITE-ProRule" id="PRU00221"/>
    </source>
</evidence>
<keyword evidence="1" id="KW-0853">WD repeat</keyword>
<dbReference type="AlphaFoldDB" id="A0A9N8VF70"/>
<feature type="repeat" description="WD" evidence="1">
    <location>
        <begin position="480"/>
        <end position="525"/>
    </location>
</feature>
<comment type="caution">
    <text evidence="2">The sequence shown here is derived from an EMBL/GenBank/DDBJ whole genome shotgun (WGS) entry which is preliminary data.</text>
</comment>
<dbReference type="EMBL" id="CAJVPV010000257">
    <property type="protein sequence ID" value="CAG8449148.1"/>
    <property type="molecule type" value="Genomic_DNA"/>
</dbReference>
<dbReference type="SUPFAM" id="SSF50978">
    <property type="entry name" value="WD40 repeat-like"/>
    <property type="match status" value="2"/>
</dbReference>
<accession>A0A9N8VF70</accession>
<dbReference type="Gene3D" id="2.130.10.10">
    <property type="entry name" value="YVTN repeat-like/Quinoprotein amine dehydrogenase"/>
    <property type="match status" value="3"/>
</dbReference>
<evidence type="ECO:0000313" key="3">
    <source>
        <dbReference type="Proteomes" id="UP000789342"/>
    </source>
</evidence>
<dbReference type="PROSITE" id="PS50082">
    <property type="entry name" value="WD_REPEATS_2"/>
    <property type="match status" value="2"/>
</dbReference>
<reference evidence="2" key="1">
    <citation type="submission" date="2021-06" db="EMBL/GenBank/DDBJ databases">
        <authorList>
            <person name="Kallberg Y."/>
            <person name="Tangrot J."/>
            <person name="Rosling A."/>
        </authorList>
    </citation>
    <scope>NUCLEOTIDE SEQUENCE</scope>
    <source>
        <strain evidence="2">CL551</strain>
    </source>
</reference>
<dbReference type="PANTHER" id="PTHR44099">
    <property type="entry name" value="RABCONNECTIN-3B, ISOFORM A"/>
    <property type="match status" value="1"/>
</dbReference>
<dbReference type="SMART" id="SM00320">
    <property type="entry name" value="WD40"/>
    <property type="match status" value="6"/>
</dbReference>
<evidence type="ECO:0000313" key="2">
    <source>
        <dbReference type="EMBL" id="CAG8449148.1"/>
    </source>
</evidence>
<proteinExistence type="predicted"/>
<protein>
    <submittedName>
        <fullName evidence="2">16598_t:CDS:1</fullName>
    </submittedName>
</protein>
<gene>
    <name evidence="2" type="ORF">AMORRO_LOCUS810</name>
</gene>
<feature type="repeat" description="WD" evidence="1">
    <location>
        <begin position="1125"/>
        <end position="1158"/>
    </location>
</feature>
<dbReference type="InterPro" id="IPR001680">
    <property type="entry name" value="WD40_rpt"/>
</dbReference>
<dbReference type="SUPFAM" id="SSF48371">
    <property type="entry name" value="ARM repeat"/>
    <property type="match status" value="1"/>
</dbReference>
<sequence>MTSSSLVVPLAFWNRLPTAPVTVAVYREGHVVTGLKDGNIWIYRCNVDDQADLQLRHKVLCIGHKSAITALSIIEGQVDGCAGNNYVLLSASEDGWIYAGFREVMKWCLLDGRCMMSTARAFDGIIRSLKPLAAYAEPTKFILCAGFLNEITILNCATLEIVRIWAGHNDWVTCTPFYDSDTRKIRLLSSNFNGILKIWTFDETKQTITKEHDNVGFLDAQGDKILELISNPYEIGVIMAITKNFVIVFIIRNGKLINMQRIRAPGEGIFWTSGVFLAKNRVLVSSQNGDAFLYSIPTVERKYPSENGHLLTKPGLIRRSSMPNLQKSNGEKLLTSVYSRPELLEVVRSGSEDSTSVTVTSVFANPSIEGKSTCWYLIAFRNHPQGISFAWKSLSTTTKDSDTGENSQRNVRESKWHVERYLSDIWPLNKHKSPNITATTIVDDDKIAFGFENGEIRMMPISLAFIEEPQICSHNAVRDFKGHVGSVTCLLTPTFNNSVHRYLVSGGEDCSVRIWSLENGKRLASFTYHSQPVIHLFEPPAEIYSRIRGCIISVARDNSLAIISLEEMSCIYVFGGYPYPIEKIQWRISDHFLVLYYGDESAHFWQMRDSELYQIVASARELIKDENWITSSVPPKLVDNKKNSTLTSFPVYSKIDGTSTLQMFTINVKQLINDIYHYHVPQFGSRINKINGQTEDFDEKPNLPKIFSWTTAGASQSSISSQTSTIAESESKAIDASIVQVIISSLMSWNIDSSLDKICFEKLGLKKSSTRITFGLRGVNGNLSIAAPSLDDVHATWKISNTLTAANLLSIVGLTRSFLSMKGLEKYTSDIITHYCSLLPDLVGTKFKHPSLVFLVKYFQDPVEDIRLSARALFSSALNSMSPAEQQSVIDYWKQFLPSVMTPDSYTNQYMARSTILLGMIGADNPKVLPKKLLSLLSFMDDSTALIAKNIALSLLLLLHDDCKLSHRLAALELLAVLKTILGFAIEVDSNAVTVKAMAQKVIFQIASMNAPLCMSTLAYDSNNSKKPNEKNGYLKLISLFIRKKPLIMYSNLSPLVESVVKSLDPNIPKMRDTVLQTTTSVLHDLVRTFPSISFHGGSQKLAVGTLEGASIVYDLRTATRCHILEGHTKSVTAVTFSNDGRIIVSCSLEEGTVRVWNPNPGFLDMITGVGSRNGINGVGSHLAFSRNENKGIKMGMGFKNSLSSSIKPIKNFDFNLGEDGETFLSFDV</sequence>
<dbReference type="InterPro" id="IPR015943">
    <property type="entry name" value="WD40/YVTN_repeat-like_dom_sf"/>
</dbReference>
<dbReference type="OrthoDB" id="338622at2759"/>
<dbReference type="InterPro" id="IPR016024">
    <property type="entry name" value="ARM-type_fold"/>
</dbReference>
<name>A0A9N8VF70_9GLOM</name>
<dbReference type="PANTHER" id="PTHR44099:SF4">
    <property type="entry name" value="RABCONNECTIN-3B, ISOFORM A"/>
    <property type="match status" value="1"/>
</dbReference>
<dbReference type="Pfam" id="PF00400">
    <property type="entry name" value="WD40"/>
    <property type="match status" value="2"/>
</dbReference>
<dbReference type="PROSITE" id="PS50294">
    <property type="entry name" value="WD_REPEATS_REGION"/>
    <property type="match status" value="1"/>
</dbReference>
<dbReference type="GO" id="GO:0005737">
    <property type="term" value="C:cytoplasm"/>
    <property type="evidence" value="ECO:0007669"/>
    <property type="project" value="TreeGrafter"/>
</dbReference>
<dbReference type="InterPro" id="IPR036322">
    <property type="entry name" value="WD40_repeat_dom_sf"/>
</dbReference>
<keyword evidence="3" id="KW-1185">Reference proteome</keyword>
<organism evidence="2 3">
    <name type="scientific">Acaulospora morrowiae</name>
    <dbReference type="NCBI Taxonomy" id="94023"/>
    <lineage>
        <taxon>Eukaryota</taxon>
        <taxon>Fungi</taxon>
        <taxon>Fungi incertae sedis</taxon>
        <taxon>Mucoromycota</taxon>
        <taxon>Glomeromycotina</taxon>
        <taxon>Glomeromycetes</taxon>
        <taxon>Diversisporales</taxon>
        <taxon>Acaulosporaceae</taxon>
        <taxon>Acaulospora</taxon>
    </lineage>
</organism>